<dbReference type="AlphaFoldDB" id="G4TFR0"/>
<reference evidence="3 4" key="1">
    <citation type="journal article" date="2011" name="PLoS Pathog.">
        <title>Endophytic Life Strategies Decoded by Genome and Transcriptome Analyses of the Mutualistic Root Symbiont Piriformospora indica.</title>
        <authorList>
            <person name="Zuccaro A."/>
            <person name="Lahrmann U."/>
            <person name="Guldener U."/>
            <person name="Langen G."/>
            <person name="Pfiffi S."/>
            <person name="Biedenkopf D."/>
            <person name="Wong P."/>
            <person name="Samans B."/>
            <person name="Grimm C."/>
            <person name="Basiewicz M."/>
            <person name="Murat C."/>
            <person name="Martin F."/>
            <person name="Kogel K.H."/>
        </authorList>
    </citation>
    <scope>NUCLEOTIDE SEQUENCE [LARGE SCALE GENOMIC DNA]</scope>
    <source>
        <strain evidence="3 4">DSM 11827</strain>
    </source>
</reference>
<organism evidence="3 4">
    <name type="scientific">Serendipita indica (strain DSM 11827)</name>
    <name type="common">Root endophyte fungus</name>
    <name type="synonym">Piriformospora indica</name>
    <dbReference type="NCBI Taxonomy" id="1109443"/>
    <lineage>
        <taxon>Eukaryota</taxon>
        <taxon>Fungi</taxon>
        <taxon>Dikarya</taxon>
        <taxon>Basidiomycota</taxon>
        <taxon>Agaricomycotina</taxon>
        <taxon>Agaricomycetes</taxon>
        <taxon>Sebacinales</taxon>
        <taxon>Serendipitaceae</taxon>
        <taxon>Serendipita</taxon>
    </lineage>
</organism>
<evidence type="ECO:0000313" key="3">
    <source>
        <dbReference type="EMBL" id="CCA70141.1"/>
    </source>
</evidence>
<gene>
    <name evidence="3" type="ORF">PIIN_04080</name>
</gene>
<name>G4TFR0_SERID</name>
<dbReference type="OrthoDB" id="3215393at2759"/>
<evidence type="ECO:0000313" key="4">
    <source>
        <dbReference type="Proteomes" id="UP000007148"/>
    </source>
</evidence>
<feature type="compositionally biased region" description="Basic residues" evidence="1">
    <location>
        <begin position="63"/>
        <end position="72"/>
    </location>
</feature>
<protein>
    <submittedName>
        <fullName evidence="3">Uncharacterized protein</fullName>
    </submittedName>
</protein>
<sequence length="508" mass="51063">MKVSTSSLMLASLAFTGSALAAPTPRTPYDSPVPNSPRPDDFSESVRSPRIPRSPMVPAVRVAGRRRSLPRIKRQDTDTASASGLLSGVGDALSGLLNQAGDIAHSLPVVGGLGILSSDGSSAPGKRGTSEPPSPAPSSSVPAPAPDVDALRQILLRALIQQQQVDQAAAALSAASSGLPVDPLALQRRLEQVAAANQGDLPTSATTLNALDLSGLVNGLPIAGPLASNLLSGNTLSGLTGLASGPLSTVGSVAGGLPIVGGLLGGLPSTAGGLLNGVAGTADGLLGGVLGQAWNVIPQGSASGAPTNPQAFSSQEQLLSWTGPDELYHHTLEGAPIVPQNSLADGSLPMFNVDGNSLPLVPPPSPASSAASVPMGHSASGLEFPSAASVFISGDGVGDTSPSSSLPLPSSTHVARAVERDAVGENLSNSTPEYIADGFIPAVPDATYHPPLLTVLKRADVHGVHEADMHEGGADAVPGPLDALTGTRTAPRFSKMIRRRLRGFSVAF</sequence>
<evidence type="ECO:0000256" key="1">
    <source>
        <dbReference type="SAM" id="MobiDB-lite"/>
    </source>
</evidence>
<dbReference type="EMBL" id="CAFZ01000073">
    <property type="protein sequence ID" value="CCA70141.1"/>
    <property type="molecule type" value="Genomic_DNA"/>
</dbReference>
<proteinExistence type="predicted"/>
<keyword evidence="4" id="KW-1185">Reference proteome</keyword>
<keyword evidence="2" id="KW-0732">Signal</keyword>
<feature type="region of interest" description="Disordered" evidence="1">
    <location>
        <begin position="20"/>
        <end position="84"/>
    </location>
</feature>
<feature type="region of interest" description="Disordered" evidence="1">
    <location>
        <begin position="118"/>
        <end position="145"/>
    </location>
</feature>
<feature type="signal peptide" evidence="2">
    <location>
        <begin position="1"/>
        <end position="21"/>
    </location>
</feature>
<dbReference type="InParanoid" id="G4TFR0"/>
<dbReference type="Proteomes" id="UP000007148">
    <property type="component" value="Unassembled WGS sequence"/>
</dbReference>
<feature type="chain" id="PRO_5003468719" evidence="2">
    <location>
        <begin position="22"/>
        <end position="508"/>
    </location>
</feature>
<accession>G4TFR0</accession>
<comment type="caution">
    <text evidence="3">The sequence shown here is derived from an EMBL/GenBank/DDBJ whole genome shotgun (WGS) entry which is preliminary data.</text>
</comment>
<evidence type="ECO:0000256" key="2">
    <source>
        <dbReference type="SAM" id="SignalP"/>
    </source>
</evidence>
<dbReference type="HOGENOM" id="CLU_536493_0_0_1"/>